<dbReference type="Proteomes" id="UP000570493">
    <property type="component" value="Unassembled WGS sequence"/>
</dbReference>
<accession>A0A7Y0DW84</accession>
<gene>
    <name evidence="1" type="ORF">HHO47_18665</name>
</gene>
<sequence>MLKLDGLSIPMIMGDWRLIIEALEEKLQKNIAIDLDTVSEDEAADICEDIDRVEGVLAYVQSEYKKEYNQ</sequence>
<dbReference type="RefSeq" id="WP_169021653.1">
    <property type="nucleotide sequence ID" value="NZ_JABBMT010000062.1"/>
</dbReference>
<evidence type="ECO:0000313" key="2">
    <source>
        <dbReference type="Proteomes" id="UP000570493"/>
    </source>
</evidence>
<dbReference type="EMBL" id="JABBMT010000062">
    <property type="protein sequence ID" value="NMM42764.1"/>
    <property type="molecule type" value="Genomic_DNA"/>
</dbReference>
<organism evidence="1 2">
    <name type="scientific">Pseudoalteromonas arctica</name>
    <dbReference type="NCBI Taxonomy" id="394751"/>
    <lineage>
        <taxon>Bacteria</taxon>
        <taxon>Pseudomonadati</taxon>
        <taxon>Pseudomonadota</taxon>
        <taxon>Gammaproteobacteria</taxon>
        <taxon>Alteromonadales</taxon>
        <taxon>Pseudoalteromonadaceae</taxon>
        <taxon>Pseudoalteromonas</taxon>
    </lineage>
</organism>
<name>A0A7Y0DW84_9GAMM</name>
<keyword evidence="2" id="KW-1185">Reference proteome</keyword>
<proteinExistence type="predicted"/>
<dbReference type="AlphaFoldDB" id="A0A7Y0DW84"/>
<protein>
    <submittedName>
        <fullName evidence="1">Uncharacterized protein</fullName>
    </submittedName>
</protein>
<comment type="caution">
    <text evidence="1">The sequence shown here is derived from an EMBL/GenBank/DDBJ whole genome shotgun (WGS) entry which is preliminary data.</text>
</comment>
<reference evidence="1" key="1">
    <citation type="submission" date="2020-04" db="EMBL/GenBank/DDBJ databases">
        <title>Genome Sequencing for Pseudoaltermonas arctica.</title>
        <authorList>
            <person name="Elkins N.S."/>
        </authorList>
    </citation>
    <scope>NUCLEOTIDE SEQUENCE [LARGE SCALE GENOMIC DNA]</scope>
    <source>
        <strain evidence="1">NEC-BIFX-2020_0012</strain>
    </source>
</reference>
<evidence type="ECO:0000313" key="1">
    <source>
        <dbReference type="EMBL" id="NMM42764.1"/>
    </source>
</evidence>